<dbReference type="AlphaFoldDB" id="A0A3D9BRR0"/>
<dbReference type="GO" id="GO:0009055">
    <property type="term" value="F:electron transfer activity"/>
    <property type="evidence" value="ECO:0007669"/>
    <property type="project" value="InterPro"/>
</dbReference>
<dbReference type="SUPFAM" id="SSF47175">
    <property type="entry name" value="Cytochromes"/>
    <property type="match status" value="1"/>
</dbReference>
<feature type="binding site" description="covalent" evidence="7">
    <location>
        <position position="132"/>
    </location>
    <ligand>
        <name>heme c</name>
        <dbReference type="ChEBI" id="CHEBI:61717"/>
    </ligand>
</feature>
<dbReference type="Gene3D" id="1.20.120.10">
    <property type="entry name" value="Cytochrome c/b562"/>
    <property type="match status" value="1"/>
</dbReference>
<keyword evidence="4" id="KW-0249">Electron transport</keyword>
<reference evidence="9 10" key="1">
    <citation type="journal article" date="2017" name="Int. J. Syst. Evol. Microbiol.">
        <title>Rhodosalinus sediminis gen. nov., sp. nov., isolated from marine saltern.</title>
        <authorList>
            <person name="Guo L.Y."/>
            <person name="Ling S.K."/>
            <person name="Li C.M."/>
            <person name="Chen G.J."/>
            <person name="Du Z.J."/>
        </authorList>
    </citation>
    <scope>NUCLEOTIDE SEQUENCE [LARGE SCALE GENOMIC DNA]</scope>
    <source>
        <strain evidence="9 10">WDN1C137</strain>
    </source>
</reference>
<evidence type="ECO:0000256" key="6">
    <source>
        <dbReference type="PIRSR" id="PIRSR000027-1"/>
    </source>
</evidence>
<dbReference type="InterPro" id="IPR010980">
    <property type="entry name" value="Cyt_c/b562"/>
</dbReference>
<dbReference type="Proteomes" id="UP000257131">
    <property type="component" value="Unassembled WGS sequence"/>
</dbReference>
<feature type="signal peptide" evidence="8">
    <location>
        <begin position="1"/>
        <end position="18"/>
    </location>
</feature>
<protein>
    <submittedName>
        <fullName evidence="9">Cytochrome c</fullName>
    </submittedName>
</protein>
<keyword evidence="3 6" id="KW-0479">Metal-binding</keyword>
<proteinExistence type="predicted"/>
<evidence type="ECO:0000256" key="7">
    <source>
        <dbReference type="PIRSR" id="PIRSR000027-2"/>
    </source>
</evidence>
<dbReference type="GO" id="GO:0005506">
    <property type="term" value="F:iron ion binding"/>
    <property type="evidence" value="ECO:0007669"/>
    <property type="project" value="InterPro"/>
</dbReference>
<keyword evidence="5 6" id="KW-0408">Iron</keyword>
<evidence type="ECO:0000256" key="8">
    <source>
        <dbReference type="SAM" id="SignalP"/>
    </source>
</evidence>
<dbReference type="GO" id="GO:0042597">
    <property type="term" value="C:periplasmic space"/>
    <property type="evidence" value="ECO:0007669"/>
    <property type="project" value="InterPro"/>
</dbReference>
<organism evidence="9 10">
    <name type="scientific">Rhodosalinus sediminis</name>
    <dbReference type="NCBI Taxonomy" id="1940533"/>
    <lineage>
        <taxon>Bacteria</taxon>
        <taxon>Pseudomonadati</taxon>
        <taxon>Pseudomonadota</taxon>
        <taxon>Alphaproteobacteria</taxon>
        <taxon>Rhodobacterales</taxon>
        <taxon>Paracoccaceae</taxon>
        <taxon>Rhodosalinus</taxon>
    </lineage>
</organism>
<feature type="binding site" description="axial binding residue" evidence="6">
    <location>
        <position position="136"/>
    </location>
    <ligand>
        <name>heme c</name>
        <dbReference type="ChEBI" id="CHEBI:61717"/>
    </ligand>
    <ligandPart>
        <name>Fe</name>
        <dbReference type="ChEBI" id="CHEBI:18248"/>
    </ligandPart>
</feature>
<gene>
    <name evidence="9" type="ORF">DRV84_10310</name>
</gene>
<keyword evidence="1" id="KW-0813">Transport</keyword>
<feature type="binding site" description="covalent" evidence="7">
    <location>
        <position position="135"/>
    </location>
    <ligand>
        <name>heme c</name>
        <dbReference type="ChEBI" id="CHEBI:61717"/>
    </ligand>
</feature>
<comment type="caution">
    <text evidence="9">The sequence shown here is derived from an EMBL/GenBank/DDBJ whole genome shotgun (WGS) entry which is preliminary data.</text>
</comment>
<evidence type="ECO:0000256" key="3">
    <source>
        <dbReference type="ARBA" id="ARBA00022723"/>
    </source>
</evidence>
<dbReference type="PROSITE" id="PS51009">
    <property type="entry name" value="CYTCII"/>
    <property type="match status" value="1"/>
</dbReference>
<dbReference type="Pfam" id="PF01322">
    <property type="entry name" value="Cytochrom_C_2"/>
    <property type="match status" value="1"/>
</dbReference>
<dbReference type="PIRSF" id="PIRSF000027">
    <property type="entry name" value="Cytc_c_prime"/>
    <property type="match status" value="1"/>
</dbReference>
<dbReference type="GO" id="GO:0022900">
    <property type="term" value="P:electron transport chain"/>
    <property type="evidence" value="ECO:0007669"/>
    <property type="project" value="InterPro"/>
</dbReference>
<dbReference type="GO" id="GO:0020037">
    <property type="term" value="F:heme binding"/>
    <property type="evidence" value="ECO:0007669"/>
    <property type="project" value="InterPro"/>
</dbReference>
<feature type="chain" id="PRO_5017796518" evidence="8">
    <location>
        <begin position="19"/>
        <end position="143"/>
    </location>
</feature>
<keyword evidence="10" id="KW-1185">Reference proteome</keyword>
<dbReference type="EMBL" id="QOHR01000013">
    <property type="protein sequence ID" value="REC56208.1"/>
    <property type="molecule type" value="Genomic_DNA"/>
</dbReference>
<evidence type="ECO:0000256" key="5">
    <source>
        <dbReference type="ARBA" id="ARBA00023004"/>
    </source>
</evidence>
<evidence type="ECO:0000256" key="1">
    <source>
        <dbReference type="ARBA" id="ARBA00022448"/>
    </source>
</evidence>
<dbReference type="InterPro" id="IPR002321">
    <property type="entry name" value="Cyt_c_II"/>
</dbReference>
<evidence type="ECO:0000313" key="9">
    <source>
        <dbReference type="EMBL" id="REC56208.1"/>
    </source>
</evidence>
<evidence type="ECO:0000256" key="2">
    <source>
        <dbReference type="ARBA" id="ARBA00022617"/>
    </source>
</evidence>
<accession>A0A3D9BRR0</accession>
<evidence type="ECO:0000313" key="10">
    <source>
        <dbReference type="Proteomes" id="UP000257131"/>
    </source>
</evidence>
<dbReference type="OrthoDB" id="7596534at2"/>
<evidence type="ECO:0000256" key="4">
    <source>
        <dbReference type="ARBA" id="ARBA00022982"/>
    </source>
</evidence>
<dbReference type="InterPro" id="IPR012127">
    <property type="entry name" value="Cyt_c_prime"/>
</dbReference>
<keyword evidence="2 7" id="KW-0349">Heme</keyword>
<comment type="PTM">
    <text evidence="7">Binds 1 heme group per subunit.</text>
</comment>
<sequence length="143" mass="14876">MRTSVTLLLALAAGAGLAHEGVENPAVMARMGLMKDIGAATGTLGEMVKGEVAFDAGRAAAARAALVEAADRVPALFEARESDPKSEARPAVWEDWDGFVVRAEAMQAATRGLETGSAAALRASFADLGASCRACHEDYRLKD</sequence>
<keyword evidence="8" id="KW-0732">Signal</keyword>
<dbReference type="RefSeq" id="WP_115980113.1">
    <property type="nucleotide sequence ID" value="NZ_QOHR01000013.1"/>
</dbReference>
<name>A0A3D9BRR0_9RHOB</name>